<proteinExistence type="predicted"/>
<evidence type="ECO:0000313" key="1">
    <source>
        <dbReference type="EMBL" id="KAF2903595.1"/>
    </source>
</evidence>
<accession>A0A8K0DNH4</accession>
<keyword evidence="2" id="KW-1185">Reference proteome</keyword>
<evidence type="ECO:0000313" key="2">
    <source>
        <dbReference type="Proteomes" id="UP000801492"/>
    </source>
</evidence>
<dbReference type="PANTHER" id="PTHR47055">
    <property type="entry name" value="DDE_TNP_1_7 DOMAIN-CONTAINING PROTEIN"/>
    <property type="match status" value="1"/>
</dbReference>
<sequence length="157" mass="18266">MPPIFDISNKKFITLASVESMVPYYGRHGTKPIRWGYKGYQPFYQTNTNNIGLGGSVVLQFADSIEKFFLYFDNFVTSFKLLEELNSRGLKGTETIRENKIAKDCRMLQSFILKKKERGLLDIFKSLGLEWFRSQARQNRCNSLDSSVQALRKKFRL</sequence>
<comment type="caution">
    <text evidence="1">The sequence shown here is derived from an EMBL/GenBank/DDBJ whole genome shotgun (WGS) entry which is preliminary data.</text>
</comment>
<dbReference type="InterPro" id="IPR052638">
    <property type="entry name" value="PiggyBac_TE-derived"/>
</dbReference>
<dbReference type="EMBL" id="VTPC01000982">
    <property type="protein sequence ID" value="KAF2903595.1"/>
    <property type="molecule type" value="Genomic_DNA"/>
</dbReference>
<protein>
    <submittedName>
        <fullName evidence="1">Uncharacterized protein</fullName>
    </submittedName>
</protein>
<dbReference type="GO" id="GO:0043565">
    <property type="term" value="F:sequence-specific DNA binding"/>
    <property type="evidence" value="ECO:0007669"/>
    <property type="project" value="TreeGrafter"/>
</dbReference>
<reference evidence="1" key="1">
    <citation type="submission" date="2019-08" db="EMBL/GenBank/DDBJ databases">
        <title>The genome of the North American firefly Photinus pyralis.</title>
        <authorList>
            <consortium name="Photinus pyralis genome working group"/>
            <person name="Fallon T.R."/>
            <person name="Sander Lower S.E."/>
            <person name="Weng J.-K."/>
        </authorList>
    </citation>
    <scope>NUCLEOTIDE SEQUENCE</scope>
    <source>
        <strain evidence="1">TRF0915ILg1</strain>
        <tissue evidence="1">Whole body</tissue>
    </source>
</reference>
<gene>
    <name evidence="1" type="ORF">ILUMI_02589</name>
</gene>
<dbReference type="AlphaFoldDB" id="A0A8K0DNH4"/>
<organism evidence="1 2">
    <name type="scientific">Ignelater luminosus</name>
    <name type="common">Cucubano</name>
    <name type="synonym">Pyrophorus luminosus</name>
    <dbReference type="NCBI Taxonomy" id="2038154"/>
    <lineage>
        <taxon>Eukaryota</taxon>
        <taxon>Metazoa</taxon>
        <taxon>Ecdysozoa</taxon>
        <taxon>Arthropoda</taxon>
        <taxon>Hexapoda</taxon>
        <taxon>Insecta</taxon>
        <taxon>Pterygota</taxon>
        <taxon>Neoptera</taxon>
        <taxon>Endopterygota</taxon>
        <taxon>Coleoptera</taxon>
        <taxon>Polyphaga</taxon>
        <taxon>Elateriformia</taxon>
        <taxon>Elateroidea</taxon>
        <taxon>Elateridae</taxon>
        <taxon>Agrypninae</taxon>
        <taxon>Pyrophorini</taxon>
        <taxon>Ignelater</taxon>
    </lineage>
</organism>
<dbReference type="OrthoDB" id="118105at2759"/>
<dbReference type="PANTHER" id="PTHR47055:SF3">
    <property type="entry name" value="PHORBOL-ESTER_DAG-TYPE DOMAIN-CONTAINING PROTEIN"/>
    <property type="match status" value="1"/>
</dbReference>
<name>A0A8K0DNH4_IGNLU</name>
<dbReference type="Proteomes" id="UP000801492">
    <property type="component" value="Unassembled WGS sequence"/>
</dbReference>